<feature type="transmembrane region" description="Helical" evidence="8">
    <location>
        <begin position="212"/>
        <end position="230"/>
    </location>
</feature>
<dbReference type="GO" id="GO:0008233">
    <property type="term" value="F:peptidase activity"/>
    <property type="evidence" value="ECO:0007669"/>
    <property type="project" value="UniProtKB-KW"/>
</dbReference>
<keyword evidence="6 8" id="KW-1133">Transmembrane helix</keyword>
<dbReference type="AlphaFoldDB" id="A0A517P4B7"/>
<evidence type="ECO:0000256" key="5">
    <source>
        <dbReference type="ARBA" id="ARBA00022801"/>
    </source>
</evidence>
<evidence type="ECO:0000256" key="2">
    <source>
        <dbReference type="ARBA" id="ARBA00022475"/>
    </source>
</evidence>
<keyword evidence="4 8" id="KW-0812">Transmembrane</keyword>
<gene>
    <name evidence="9" type="ORF">CA12_02630</name>
</gene>
<dbReference type="EMBL" id="CP036265">
    <property type="protein sequence ID" value="QDT14195.1"/>
    <property type="molecule type" value="Genomic_DNA"/>
</dbReference>
<comment type="subcellular location">
    <subcellularLocation>
        <location evidence="1">Cell membrane</location>
        <topology evidence="1">Multi-pass membrane protein</topology>
    </subcellularLocation>
</comment>
<evidence type="ECO:0000256" key="1">
    <source>
        <dbReference type="ARBA" id="ARBA00004651"/>
    </source>
</evidence>
<evidence type="ECO:0000313" key="9">
    <source>
        <dbReference type="EMBL" id="QDT14195.1"/>
    </source>
</evidence>
<keyword evidence="3" id="KW-0645">Protease</keyword>
<accession>A0A517P4B7</accession>
<protein>
    <submittedName>
        <fullName evidence="9">Transmembrane exosortase (Exosortase_EpsH)</fullName>
    </submittedName>
</protein>
<sequence>MSYPNHPLMPSSATDRLPLAAILAGITLAIGVLWAFSDTLAVLASRWDADPQYSHGFLVPLIALGILWVRRDRLRPAVPADANGPREKEPFPASPSAWGLPVLAAGLALRYYAVEIYVEWFEHLALVLCAFGMVLTAGGWTALKWAWPACAFLVFMLPLPFRLETAAAEPLRSAATVSAVYLLQVCGIPAVASGNAILAGPEVRVDVVEACSGLRMLMVFFALTTAAAIFNDSRPLWQRLAMVAAAIPIAIASNVVRIALTAALYYGGRPALADGLHDHAELLMVPLALGLLWAFLALLDRIFVPVAETDAASWQVPAPSLGPGLPARS</sequence>
<dbReference type="Proteomes" id="UP000318741">
    <property type="component" value="Chromosome"/>
</dbReference>
<dbReference type="Pfam" id="PF09721">
    <property type="entry name" value="Exosortase_EpsH"/>
    <property type="match status" value="1"/>
</dbReference>
<dbReference type="GO" id="GO:0006508">
    <property type="term" value="P:proteolysis"/>
    <property type="evidence" value="ECO:0007669"/>
    <property type="project" value="UniProtKB-KW"/>
</dbReference>
<feature type="transmembrane region" description="Helical" evidence="8">
    <location>
        <begin position="242"/>
        <end position="267"/>
    </location>
</feature>
<evidence type="ECO:0000256" key="4">
    <source>
        <dbReference type="ARBA" id="ARBA00022692"/>
    </source>
</evidence>
<dbReference type="GO" id="GO:0005886">
    <property type="term" value="C:plasma membrane"/>
    <property type="evidence" value="ECO:0007669"/>
    <property type="project" value="UniProtKB-SubCell"/>
</dbReference>
<feature type="transmembrane region" description="Helical" evidence="8">
    <location>
        <begin position="145"/>
        <end position="161"/>
    </location>
</feature>
<evidence type="ECO:0000313" key="10">
    <source>
        <dbReference type="Proteomes" id="UP000318741"/>
    </source>
</evidence>
<dbReference type="OrthoDB" id="9797363at2"/>
<evidence type="ECO:0000256" key="7">
    <source>
        <dbReference type="ARBA" id="ARBA00023136"/>
    </source>
</evidence>
<keyword evidence="10" id="KW-1185">Reference proteome</keyword>
<keyword evidence="2" id="KW-1003">Cell membrane</keyword>
<feature type="transmembrane region" description="Helical" evidence="8">
    <location>
        <begin position="279"/>
        <end position="299"/>
    </location>
</feature>
<dbReference type="NCBIfam" id="TIGR02602">
    <property type="entry name" value="8TM_EpsH"/>
    <property type="match status" value="1"/>
</dbReference>
<keyword evidence="7 8" id="KW-0472">Membrane</keyword>
<evidence type="ECO:0000256" key="8">
    <source>
        <dbReference type="SAM" id="Phobius"/>
    </source>
</evidence>
<reference evidence="9 10" key="1">
    <citation type="submission" date="2019-02" db="EMBL/GenBank/DDBJ databases">
        <title>Deep-cultivation of Planctomycetes and their phenomic and genomic characterization uncovers novel biology.</title>
        <authorList>
            <person name="Wiegand S."/>
            <person name="Jogler M."/>
            <person name="Boedeker C."/>
            <person name="Pinto D."/>
            <person name="Vollmers J."/>
            <person name="Rivas-Marin E."/>
            <person name="Kohn T."/>
            <person name="Peeters S.H."/>
            <person name="Heuer A."/>
            <person name="Rast P."/>
            <person name="Oberbeckmann S."/>
            <person name="Bunk B."/>
            <person name="Jeske O."/>
            <person name="Meyerdierks A."/>
            <person name="Storesund J.E."/>
            <person name="Kallscheuer N."/>
            <person name="Luecker S."/>
            <person name="Lage O.M."/>
            <person name="Pohl T."/>
            <person name="Merkel B.J."/>
            <person name="Hornburger P."/>
            <person name="Mueller R.-W."/>
            <person name="Bruemmer F."/>
            <person name="Labrenz M."/>
            <person name="Spormann A.M."/>
            <person name="Op den Camp H."/>
            <person name="Overmann J."/>
            <person name="Amann R."/>
            <person name="Jetten M.S.M."/>
            <person name="Mascher T."/>
            <person name="Medema M.H."/>
            <person name="Devos D.P."/>
            <person name="Kaster A.-K."/>
            <person name="Ovreas L."/>
            <person name="Rohde M."/>
            <person name="Galperin M.Y."/>
            <person name="Jogler C."/>
        </authorList>
    </citation>
    <scope>NUCLEOTIDE SEQUENCE [LARGE SCALE GENOMIC DNA]</scope>
    <source>
        <strain evidence="9 10">CA12</strain>
    </source>
</reference>
<feature type="transmembrane region" description="Helical" evidence="8">
    <location>
        <begin position="20"/>
        <end position="41"/>
    </location>
</feature>
<evidence type="ECO:0000256" key="6">
    <source>
        <dbReference type="ARBA" id="ARBA00022989"/>
    </source>
</evidence>
<proteinExistence type="predicted"/>
<name>A0A517P4B7_9PLAN</name>
<feature type="transmembrane region" description="Helical" evidence="8">
    <location>
        <begin position="173"/>
        <end position="192"/>
    </location>
</feature>
<keyword evidence="5" id="KW-0378">Hydrolase</keyword>
<feature type="transmembrane region" description="Helical" evidence="8">
    <location>
        <begin position="53"/>
        <end position="69"/>
    </location>
</feature>
<dbReference type="InterPro" id="IPR019127">
    <property type="entry name" value="Exosortase"/>
</dbReference>
<dbReference type="InterPro" id="IPR013426">
    <property type="entry name" value="EpsH-like"/>
</dbReference>
<dbReference type="NCBIfam" id="TIGR04178">
    <property type="entry name" value="exo_archaeo"/>
    <property type="match status" value="1"/>
</dbReference>
<feature type="transmembrane region" description="Helical" evidence="8">
    <location>
        <begin position="120"/>
        <end position="139"/>
    </location>
</feature>
<dbReference type="KEGG" id="acaf:CA12_02630"/>
<dbReference type="InterPro" id="IPR026392">
    <property type="entry name" value="Exo/Archaeosortase_dom"/>
</dbReference>
<organism evidence="9 10">
    <name type="scientific">Alienimonas californiensis</name>
    <dbReference type="NCBI Taxonomy" id="2527989"/>
    <lineage>
        <taxon>Bacteria</taxon>
        <taxon>Pseudomonadati</taxon>
        <taxon>Planctomycetota</taxon>
        <taxon>Planctomycetia</taxon>
        <taxon>Planctomycetales</taxon>
        <taxon>Planctomycetaceae</taxon>
        <taxon>Alienimonas</taxon>
    </lineage>
</organism>
<evidence type="ECO:0000256" key="3">
    <source>
        <dbReference type="ARBA" id="ARBA00022670"/>
    </source>
</evidence>